<proteinExistence type="predicted"/>
<comment type="caution">
    <text evidence="2">The sequence shown here is derived from an EMBL/GenBank/DDBJ whole genome shotgun (WGS) entry which is preliminary data.</text>
</comment>
<organism evidence="2 3">
    <name type="scientific">Candidatus Paracaedimonas acanthamoebae</name>
    <dbReference type="NCBI Taxonomy" id="244581"/>
    <lineage>
        <taxon>Bacteria</taxon>
        <taxon>Pseudomonadati</taxon>
        <taxon>Pseudomonadota</taxon>
        <taxon>Alphaproteobacteria</taxon>
        <taxon>Holosporales</taxon>
        <taxon>Caedimonadaceae</taxon>
        <taxon>Candidatus Paracaedimonas</taxon>
    </lineage>
</organism>
<dbReference type="InterPro" id="IPR007712">
    <property type="entry name" value="RelE/ParE_toxin"/>
</dbReference>
<accession>A0A8J7Q158</accession>
<dbReference type="InterPro" id="IPR035093">
    <property type="entry name" value="RelE/ParE_toxin_dom_sf"/>
</dbReference>
<dbReference type="AlphaFoldDB" id="A0A8J7Q158"/>
<gene>
    <name evidence="2" type="ORF">J0H12_05865</name>
</gene>
<dbReference type="Pfam" id="PF05016">
    <property type="entry name" value="ParE_toxin"/>
    <property type="match status" value="1"/>
</dbReference>
<dbReference type="EMBL" id="JAFKGL010000023">
    <property type="protein sequence ID" value="MBN9413431.1"/>
    <property type="molecule type" value="Genomic_DNA"/>
</dbReference>
<name>A0A8J7Q158_9PROT</name>
<evidence type="ECO:0000313" key="2">
    <source>
        <dbReference type="EMBL" id="MBN9413431.1"/>
    </source>
</evidence>
<evidence type="ECO:0000256" key="1">
    <source>
        <dbReference type="ARBA" id="ARBA00022649"/>
    </source>
</evidence>
<dbReference type="Proteomes" id="UP000664414">
    <property type="component" value="Unassembled WGS sequence"/>
</dbReference>
<sequence length="97" mass="11441">MSLFIFSPAAKQDLLEIWEYIAEESTVTALKVLSTIEQKCHMLSEHPNLGHRRTDLTKHPVLFWPVYNYLIIYKQDTRPLEIVRILSGYRNLIELLQ</sequence>
<keyword evidence="1" id="KW-1277">Toxin-antitoxin system</keyword>
<reference evidence="2" key="1">
    <citation type="submission" date="2021-02" db="EMBL/GenBank/DDBJ databases">
        <title>Thiocyanate and organic carbon inputs drive convergent selection for specific autotrophic Afipia and Thiobacillus strains within complex microbiomes.</title>
        <authorList>
            <person name="Huddy R.J."/>
            <person name="Sachdeva R."/>
            <person name="Kadzinga F."/>
            <person name="Kantor R.S."/>
            <person name="Harrison S.T.L."/>
            <person name="Banfield J.F."/>
        </authorList>
    </citation>
    <scope>NUCLEOTIDE SEQUENCE</scope>
    <source>
        <strain evidence="2">SCN18_10_11_15_R4_P_38_20</strain>
    </source>
</reference>
<protein>
    <submittedName>
        <fullName evidence="2">Type II toxin-antitoxin system RelE/ParE family toxin</fullName>
    </submittedName>
</protein>
<evidence type="ECO:0000313" key="3">
    <source>
        <dbReference type="Proteomes" id="UP000664414"/>
    </source>
</evidence>
<dbReference type="Gene3D" id="3.30.2310.20">
    <property type="entry name" value="RelE-like"/>
    <property type="match status" value="1"/>
</dbReference>